<dbReference type="Pfam" id="PF09334">
    <property type="entry name" value="tRNA-synt_1g"/>
    <property type="match status" value="1"/>
</dbReference>
<accession>A0A8H8UCC5</accession>
<evidence type="ECO:0000256" key="11">
    <source>
        <dbReference type="SAM" id="MobiDB-lite"/>
    </source>
</evidence>
<feature type="domain" description="Methionyl/Valyl/Leucyl/Isoleucyl-tRNA synthetase anticodon-binding" evidence="13">
    <location>
        <begin position="828"/>
        <end position="937"/>
    </location>
</feature>
<feature type="domain" description="Leucyl-tRNA synthetase editing" evidence="15">
    <location>
        <begin position="286"/>
        <end position="479"/>
    </location>
</feature>
<dbReference type="Pfam" id="PF08264">
    <property type="entry name" value="Anticodon_1"/>
    <property type="match status" value="1"/>
</dbReference>
<dbReference type="InterPro" id="IPR009008">
    <property type="entry name" value="Val/Leu/Ile-tRNA-synth_edit"/>
</dbReference>
<dbReference type="InterPro" id="IPR013155">
    <property type="entry name" value="M/V/L/I-tRNA-synth_anticd-bd"/>
</dbReference>
<feature type="domain" description="Aminoacyl-tRNA synthetase class Ia" evidence="12">
    <location>
        <begin position="493"/>
        <end position="656"/>
    </location>
</feature>
<evidence type="ECO:0000256" key="10">
    <source>
        <dbReference type="RuleBase" id="RU363035"/>
    </source>
</evidence>
<evidence type="ECO:0000256" key="3">
    <source>
        <dbReference type="ARBA" id="ARBA00022598"/>
    </source>
</evidence>
<sequence>MLSNSRYAGPRLVRPGCSNFTNHHGSHNAPTNTHNYTSRRFAFELSREKAEGINERLKSKPKPLPLDLPKLDKTWQRVWASNRQYMGIRGPDAKKTYILPMFPYPSGDLHLGHLRVYTISDVLARFKHMQGYKVMHPIGWDAFGLPAENAAIERGIDPAVWTKSNIGKMKGQLEAMNGHWDWDREVATCDPSFYKHTQRLFLLLHERGLAYQAESLVNYDPVDKTVLANEQVDANGNSWRSGAKVEKRLLKQWFFKISEFRQELLDDLQYLAKDSAWPERVLAMQKNWIGKSTGANIKFPVVSNDQQTHTNIKVFTTRPDTLFGVQYLALASTHPIVQSLAKSDVDLQAFLDTLPALPPDSKVGYLLPHIRATNPLADETTTPYAAKAPLPIFVAPYVLGDYGDGAVMGVPGHDTRDYTFWKHNRYDDPVRQVISSSPKKSPPVKVNKPFIHEGYLDSHSGPYAGHTSAQAAKEIVSFLESKGLGSAAETWRLRDWLVSRQRYWGTPIPIIHCGSCGPVPVPEDQLPVQLPKVEDHWAEGKTGNPLENAHDWVNTSCPRCGQAAKRDTDTMDTFVDSSWYFMRFPDAKNNDALFSPEAANASLPVDIYIGGVEHAILHLLYARFISKFLATTHYWPAGATHHGEPFKKVLTQGMVHGKTFSDPSTGRFLKSDEVDLSTPSKPRISSTGKAPNISYEKMSKSKYNGVDPGKCMSKYGADATRAHILFQAPVTEVLEWDEERISGITRWLRRLYEHIDKFAVVWAYANAEFSDIYYPKLYLTAAQKMNSDAYPLVKALHSVPENPADDKFSMRQREYRNQGMDRGEQLWLEVQKTIVSVTHSYDNSYSLNTVVSDLMSLTNAIFHQSFPVTHNLLEEDKESDIPILDLTLHQHAVSQLVKMMAPITPAFAEQVWIKVNPQLSNSPTSIFAEPFPETDGTYEILAPTRQKMCGAGQWEIEGYRSPDDSERRYGGQQGWSKCVGLPELIFIPSAPSDKQRIAVETRDSLIALQALARQSTLHQSSIPQPAITDPESYNMKSSTPLPGPDAAQRMDDADKKSHLNSSGYWNLDTNEQTWALFRNVAGPHKTVKEHYRIDIIHQDLANEFYDRFKSLVVSELTQDSFCGGAFKEKVKLTSPFTDILTFVLASPVIHKDYKAIFKTQVARLYYEIVSCLRVNEQRTQESFDETFWQENEEKFKPITRAFYHARQHNDAAPLPDDVSDAWLEEFGPVFTAKYKKAVAGDPNAPFKVAKCIRSKYGLSIPGYDRETENNPFEGAGMSQVDDDFDHKNFVLTAPLNAIKVEEFNNASIQHSYQNGW</sequence>
<evidence type="ECO:0000313" key="16">
    <source>
        <dbReference type="EMBL" id="TVY42657.1"/>
    </source>
</evidence>
<evidence type="ECO:0000256" key="2">
    <source>
        <dbReference type="ARBA" id="ARBA00013164"/>
    </source>
</evidence>
<evidence type="ECO:0000256" key="9">
    <source>
        <dbReference type="ARBA" id="ARBA00047469"/>
    </source>
</evidence>
<dbReference type="EC" id="6.1.1.4" evidence="2"/>
<keyword evidence="5 10" id="KW-0067">ATP-binding</keyword>
<feature type="region of interest" description="Disordered" evidence="11">
    <location>
        <begin position="1018"/>
        <end position="1057"/>
    </location>
</feature>
<evidence type="ECO:0000256" key="4">
    <source>
        <dbReference type="ARBA" id="ARBA00022741"/>
    </source>
</evidence>
<keyword evidence="7 10" id="KW-0030">Aminoacyl-tRNA synthetase</keyword>
<evidence type="ECO:0000313" key="17">
    <source>
        <dbReference type="Proteomes" id="UP000462212"/>
    </source>
</evidence>
<protein>
    <recommendedName>
        <fullName evidence="2">leucine--tRNA ligase</fullName>
        <ecNumber evidence="2">6.1.1.4</ecNumber>
    </recommendedName>
    <alternativeName>
        <fullName evidence="8">Leucyl-tRNA synthetase</fullName>
    </alternativeName>
</protein>
<dbReference type="SUPFAM" id="SSF47323">
    <property type="entry name" value="Anticodon-binding domain of a subclass of class I aminoacyl-tRNA synthetases"/>
    <property type="match status" value="1"/>
</dbReference>
<keyword evidence="4 10" id="KW-0547">Nucleotide-binding</keyword>
<dbReference type="GO" id="GO:0004823">
    <property type="term" value="F:leucine-tRNA ligase activity"/>
    <property type="evidence" value="ECO:0007669"/>
    <property type="project" value="UniProtKB-EC"/>
</dbReference>
<dbReference type="InterPro" id="IPR001412">
    <property type="entry name" value="aa-tRNA-synth_I_CS"/>
</dbReference>
<reference evidence="16 17" key="1">
    <citation type="submission" date="2018-05" db="EMBL/GenBank/DDBJ databases">
        <title>Genome sequencing and assembly of the regulated plant pathogen Lachnellula willkommii and related sister species for the development of diagnostic species identification markers.</title>
        <authorList>
            <person name="Giroux E."/>
            <person name="Bilodeau G."/>
        </authorList>
    </citation>
    <scope>NUCLEOTIDE SEQUENCE [LARGE SCALE GENOMIC DNA]</scope>
    <source>
        <strain evidence="16 17">CBS 197.66</strain>
    </source>
</reference>
<dbReference type="FunFam" id="3.40.50.620:FF:000003">
    <property type="entry name" value="Leucine--tRNA ligase"/>
    <property type="match status" value="1"/>
</dbReference>
<evidence type="ECO:0000259" key="12">
    <source>
        <dbReference type="Pfam" id="PF00133"/>
    </source>
</evidence>
<dbReference type="FunFam" id="3.40.50.620:FF:000338">
    <property type="entry name" value="Leucine--tRNA ligase, mitochondrial"/>
    <property type="match status" value="1"/>
</dbReference>
<keyword evidence="17" id="KW-1185">Reference proteome</keyword>
<dbReference type="GO" id="GO:0005524">
    <property type="term" value="F:ATP binding"/>
    <property type="evidence" value="ECO:0007669"/>
    <property type="project" value="UniProtKB-KW"/>
</dbReference>
<dbReference type="NCBIfam" id="TIGR00396">
    <property type="entry name" value="leuS_bact"/>
    <property type="match status" value="1"/>
</dbReference>
<evidence type="ECO:0000256" key="7">
    <source>
        <dbReference type="ARBA" id="ARBA00023146"/>
    </source>
</evidence>
<dbReference type="GO" id="GO:0005739">
    <property type="term" value="C:mitochondrion"/>
    <property type="evidence" value="ECO:0007669"/>
    <property type="project" value="TreeGrafter"/>
</dbReference>
<gene>
    <name evidence="16" type="primary">leu-5</name>
    <name evidence="16" type="ORF">LSUB1_G003804</name>
</gene>
<dbReference type="PANTHER" id="PTHR43740:SF2">
    <property type="entry name" value="LEUCINE--TRNA LIGASE, MITOCHONDRIAL"/>
    <property type="match status" value="1"/>
</dbReference>
<dbReference type="EMBL" id="QGMJ01000090">
    <property type="protein sequence ID" value="TVY42657.1"/>
    <property type="molecule type" value="Genomic_DNA"/>
</dbReference>
<dbReference type="Gene3D" id="3.40.50.620">
    <property type="entry name" value="HUPs"/>
    <property type="match status" value="2"/>
</dbReference>
<dbReference type="InterPro" id="IPR002300">
    <property type="entry name" value="aa-tRNA-synth_Ia"/>
</dbReference>
<dbReference type="InterPro" id="IPR002302">
    <property type="entry name" value="Leu-tRNA-ligase"/>
</dbReference>
<comment type="catalytic activity">
    <reaction evidence="9">
        <text>tRNA(Leu) + L-leucine + ATP = L-leucyl-tRNA(Leu) + AMP + diphosphate</text>
        <dbReference type="Rhea" id="RHEA:11688"/>
        <dbReference type="Rhea" id="RHEA-COMP:9613"/>
        <dbReference type="Rhea" id="RHEA-COMP:9622"/>
        <dbReference type="ChEBI" id="CHEBI:30616"/>
        <dbReference type="ChEBI" id="CHEBI:33019"/>
        <dbReference type="ChEBI" id="CHEBI:57427"/>
        <dbReference type="ChEBI" id="CHEBI:78442"/>
        <dbReference type="ChEBI" id="CHEBI:78494"/>
        <dbReference type="ChEBI" id="CHEBI:456215"/>
        <dbReference type="EC" id="6.1.1.4"/>
    </reaction>
</comment>
<name>A0A8H8UCC5_9HELO</name>
<feature type="domain" description="Methionyl/Leucyl tRNA synthetase" evidence="14">
    <location>
        <begin position="101"/>
        <end position="235"/>
    </location>
</feature>
<dbReference type="GO" id="GO:0032543">
    <property type="term" value="P:mitochondrial translation"/>
    <property type="evidence" value="ECO:0007669"/>
    <property type="project" value="TreeGrafter"/>
</dbReference>
<evidence type="ECO:0000259" key="15">
    <source>
        <dbReference type="Pfam" id="PF13603"/>
    </source>
</evidence>
<proteinExistence type="inferred from homology"/>
<evidence type="ECO:0000256" key="1">
    <source>
        <dbReference type="ARBA" id="ARBA00005594"/>
    </source>
</evidence>
<dbReference type="SUPFAM" id="SSF52374">
    <property type="entry name" value="Nucleotidylyl transferase"/>
    <property type="match status" value="1"/>
</dbReference>
<dbReference type="GO" id="GO:0006429">
    <property type="term" value="P:leucyl-tRNA aminoacylation"/>
    <property type="evidence" value="ECO:0007669"/>
    <property type="project" value="InterPro"/>
</dbReference>
<evidence type="ECO:0000259" key="13">
    <source>
        <dbReference type="Pfam" id="PF08264"/>
    </source>
</evidence>
<dbReference type="Pfam" id="PF00133">
    <property type="entry name" value="tRNA-synt_1"/>
    <property type="match status" value="1"/>
</dbReference>
<dbReference type="Gene3D" id="1.10.730.10">
    <property type="entry name" value="Isoleucyl-tRNA Synthetase, Domain 1"/>
    <property type="match status" value="2"/>
</dbReference>
<evidence type="ECO:0000256" key="5">
    <source>
        <dbReference type="ARBA" id="ARBA00022840"/>
    </source>
</evidence>
<dbReference type="CDD" id="cd00812">
    <property type="entry name" value="LeuRS_core"/>
    <property type="match status" value="1"/>
</dbReference>
<keyword evidence="6 10" id="KW-0648">Protein biosynthesis</keyword>
<dbReference type="InterPro" id="IPR015413">
    <property type="entry name" value="Methionyl/Leucyl_tRNA_Synth"/>
</dbReference>
<dbReference type="PROSITE" id="PS00178">
    <property type="entry name" value="AA_TRNA_LIGASE_I"/>
    <property type="match status" value="1"/>
</dbReference>
<dbReference type="OrthoDB" id="15954at2759"/>
<dbReference type="InterPro" id="IPR025709">
    <property type="entry name" value="Leu_tRNA-synth_edit"/>
</dbReference>
<organism evidence="16 17">
    <name type="scientific">Lachnellula subtilissima</name>
    <dbReference type="NCBI Taxonomy" id="602034"/>
    <lineage>
        <taxon>Eukaryota</taxon>
        <taxon>Fungi</taxon>
        <taxon>Dikarya</taxon>
        <taxon>Ascomycota</taxon>
        <taxon>Pezizomycotina</taxon>
        <taxon>Leotiomycetes</taxon>
        <taxon>Helotiales</taxon>
        <taxon>Lachnaceae</taxon>
        <taxon>Lachnellula</taxon>
    </lineage>
</organism>
<dbReference type="Pfam" id="PF13603">
    <property type="entry name" value="tRNA-synt_1_2"/>
    <property type="match status" value="1"/>
</dbReference>
<feature type="compositionally biased region" description="Basic and acidic residues" evidence="11">
    <location>
        <begin position="1048"/>
        <end position="1057"/>
    </location>
</feature>
<evidence type="ECO:0000259" key="14">
    <source>
        <dbReference type="Pfam" id="PF09334"/>
    </source>
</evidence>
<comment type="similarity">
    <text evidence="1 10">Belongs to the class-I aminoacyl-tRNA synthetase family.</text>
</comment>
<dbReference type="InterPro" id="IPR009080">
    <property type="entry name" value="tRNAsynth_Ia_anticodon-bd"/>
</dbReference>
<dbReference type="PANTHER" id="PTHR43740">
    <property type="entry name" value="LEUCYL-TRNA SYNTHETASE"/>
    <property type="match status" value="1"/>
</dbReference>
<dbReference type="Proteomes" id="UP000462212">
    <property type="component" value="Unassembled WGS sequence"/>
</dbReference>
<keyword evidence="3 10" id="KW-0436">Ligase</keyword>
<evidence type="ECO:0000256" key="8">
    <source>
        <dbReference type="ARBA" id="ARBA00030520"/>
    </source>
</evidence>
<evidence type="ECO:0000256" key="6">
    <source>
        <dbReference type="ARBA" id="ARBA00022917"/>
    </source>
</evidence>
<dbReference type="GO" id="GO:0002161">
    <property type="term" value="F:aminoacyl-tRNA deacylase activity"/>
    <property type="evidence" value="ECO:0007669"/>
    <property type="project" value="InterPro"/>
</dbReference>
<comment type="caution">
    <text evidence="16">The sequence shown here is derived from an EMBL/GenBank/DDBJ whole genome shotgun (WGS) entry which is preliminary data.</text>
</comment>
<dbReference type="SUPFAM" id="SSF50677">
    <property type="entry name" value="ValRS/IleRS/LeuRS editing domain"/>
    <property type="match status" value="1"/>
</dbReference>
<dbReference type="InterPro" id="IPR014729">
    <property type="entry name" value="Rossmann-like_a/b/a_fold"/>
</dbReference>
<dbReference type="PRINTS" id="PR00985">
    <property type="entry name" value="TRNASYNTHLEU"/>
</dbReference>